<dbReference type="Proteomes" id="UP000789901">
    <property type="component" value="Unassembled WGS sequence"/>
</dbReference>
<keyword evidence="3" id="KW-1185">Reference proteome</keyword>
<feature type="region of interest" description="Disordered" evidence="1">
    <location>
        <begin position="1"/>
        <end position="58"/>
    </location>
</feature>
<name>A0ABN7VJU1_GIGMA</name>
<dbReference type="EMBL" id="CAJVQB010015393">
    <property type="protein sequence ID" value="CAG8774300.1"/>
    <property type="molecule type" value="Genomic_DNA"/>
</dbReference>
<evidence type="ECO:0000313" key="2">
    <source>
        <dbReference type="EMBL" id="CAG8774300.1"/>
    </source>
</evidence>
<comment type="caution">
    <text evidence="2">The sequence shown here is derived from an EMBL/GenBank/DDBJ whole genome shotgun (WGS) entry which is preliminary data.</text>
</comment>
<protein>
    <submittedName>
        <fullName evidence="2">42741_t:CDS:1</fullName>
    </submittedName>
</protein>
<evidence type="ECO:0000313" key="3">
    <source>
        <dbReference type="Proteomes" id="UP000789901"/>
    </source>
</evidence>
<sequence>MSDVYKSTNGTQAQFNNSQPQRLQNTNIGGQPRPQSNTNQFNNTFDLVNGSTDPFNRMQSIEHTPQQDIQFSTSLFSGLSFP</sequence>
<organism evidence="2 3">
    <name type="scientific">Gigaspora margarita</name>
    <dbReference type="NCBI Taxonomy" id="4874"/>
    <lineage>
        <taxon>Eukaryota</taxon>
        <taxon>Fungi</taxon>
        <taxon>Fungi incertae sedis</taxon>
        <taxon>Mucoromycota</taxon>
        <taxon>Glomeromycotina</taxon>
        <taxon>Glomeromycetes</taxon>
        <taxon>Diversisporales</taxon>
        <taxon>Gigasporaceae</taxon>
        <taxon>Gigaspora</taxon>
    </lineage>
</organism>
<reference evidence="2 3" key="1">
    <citation type="submission" date="2021-06" db="EMBL/GenBank/DDBJ databases">
        <authorList>
            <person name="Kallberg Y."/>
            <person name="Tangrot J."/>
            <person name="Rosling A."/>
        </authorList>
    </citation>
    <scope>NUCLEOTIDE SEQUENCE [LARGE SCALE GENOMIC DNA]</scope>
    <source>
        <strain evidence="2 3">120-4 pot B 10/14</strain>
    </source>
</reference>
<evidence type="ECO:0000256" key="1">
    <source>
        <dbReference type="SAM" id="MobiDB-lite"/>
    </source>
</evidence>
<proteinExistence type="predicted"/>
<gene>
    <name evidence="2" type="ORF">GMARGA_LOCUS18890</name>
</gene>
<accession>A0ABN7VJU1</accession>